<protein>
    <recommendedName>
        <fullName evidence="6">Preprotein translocase subunit Tim44</fullName>
    </recommendedName>
</protein>
<keyword evidence="3" id="KW-0732">Signal</keyword>
<evidence type="ECO:0008006" key="6">
    <source>
        <dbReference type="Google" id="ProtNLM"/>
    </source>
</evidence>
<keyword evidence="2" id="KW-0812">Transmembrane</keyword>
<dbReference type="PANTHER" id="PTHR41542">
    <property type="entry name" value="BLL5807 PROTEIN"/>
    <property type="match status" value="1"/>
</dbReference>
<dbReference type="RefSeq" id="WP_204818244.1">
    <property type="nucleotide sequence ID" value="NZ_JANHOF010000004.1"/>
</dbReference>
<evidence type="ECO:0000256" key="1">
    <source>
        <dbReference type="SAM" id="MobiDB-lite"/>
    </source>
</evidence>
<feature type="transmembrane region" description="Helical" evidence="2">
    <location>
        <begin position="80"/>
        <end position="99"/>
    </location>
</feature>
<evidence type="ECO:0000313" key="5">
    <source>
        <dbReference type="Proteomes" id="UP001589818"/>
    </source>
</evidence>
<name>A0ABV6J5D4_9BACL</name>
<keyword evidence="5" id="KW-1185">Reference proteome</keyword>
<dbReference type="EMBL" id="JBHLVF010000010">
    <property type="protein sequence ID" value="MFC0391088.1"/>
    <property type="molecule type" value="Genomic_DNA"/>
</dbReference>
<feature type="signal peptide" evidence="3">
    <location>
        <begin position="1"/>
        <end position="24"/>
    </location>
</feature>
<keyword evidence="2" id="KW-1133">Transmembrane helix</keyword>
<sequence>MKKGLMLVMAFALFFAVTAGTVDAKPRGGIKSPKKSFTQTPSKSTDNVNASNPGTKSPGATAGTTQKRGFTSGGGFMKGMMIGGLAGLMFGSMFAGMGFMGDFLGLLVNLFAIFILIVAIRGIFMYFKNRRKPQTPNDRGRY</sequence>
<organism evidence="4 5">
    <name type="scientific">Paenibacillus mendelii</name>
    <dbReference type="NCBI Taxonomy" id="206163"/>
    <lineage>
        <taxon>Bacteria</taxon>
        <taxon>Bacillati</taxon>
        <taxon>Bacillota</taxon>
        <taxon>Bacilli</taxon>
        <taxon>Bacillales</taxon>
        <taxon>Paenibacillaceae</taxon>
        <taxon>Paenibacillus</taxon>
    </lineage>
</organism>
<feature type="chain" id="PRO_5045101201" description="Preprotein translocase subunit Tim44" evidence="3">
    <location>
        <begin position="25"/>
        <end position="142"/>
    </location>
</feature>
<comment type="caution">
    <text evidence="4">The sequence shown here is derived from an EMBL/GenBank/DDBJ whole genome shotgun (WGS) entry which is preliminary data.</text>
</comment>
<evidence type="ECO:0000313" key="4">
    <source>
        <dbReference type="EMBL" id="MFC0391088.1"/>
    </source>
</evidence>
<accession>A0ABV6J5D4</accession>
<proteinExistence type="predicted"/>
<reference evidence="4 5" key="1">
    <citation type="submission" date="2024-09" db="EMBL/GenBank/DDBJ databases">
        <authorList>
            <person name="Sun Q."/>
            <person name="Mori K."/>
        </authorList>
    </citation>
    <scope>NUCLEOTIDE SEQUENCE [LARGE SCALE GENOMIC DNA]</scope>
    <source>
        <strain evidence="4 5">CCM 4839</strain>
    </source>
</reference>
<gene>
    <name evidence="4" type="ORF">ACFFJ8_06835</name>
</gene>
<feature type="region of interest" description="Disordered" evidence="1">
    <location>
        <begin position="28"/>
        <end position="68"/>
    </location>
</feature>
<keyword evidence="2" id="KW-0472">Membrane</keyword>
<feature type="compositionally biased region" description="Polar residues" evidence="1">
    <location>
        <begin position="35"/>
        <end position="55"/>
    </location>
</feature>
<evidence type="ECO:0000256" key="2">
    <source>
        <dbReference type="SAM" id="Phobius"/>
    </source>
</evidence>
<evidence type="ECO:0000256" key="3">
    <source>
        <dbReference type="SAM" id="SignalP"/>
    </source>
</evidence>
<dbReference type="PANTHER" id="PTHR41542:SF1">
    <property type="entry name" value="BLL5807 PROTEIN"/>
    <property type="match status" value="1"/>
</dbReference>
<feature type="transmembrane region" description="Helical" evidence="2">
    <location>
        <begin position="106"/>
        <end position="127"/>
    </location>
</feature>
<dbReference type="Proteomes" id="UP001589818">
    <property type="component" value="Unassembled WGS sequence"/>
</dbReference>